<organism evidence="2 3">
    <name type="scientific">Escherichia coli</name>
    <dbReference type="NCBI Taxonomy" id="562"/>
    <lineage>
        <taxon>Bacteria</taxon>
        <taxon>Pseudomonadati</taxon>
        <taxon>Pseudomonadota</taxon>
        <taxon>Gammaproteobacteria</taxon>
        <taxon>Enterobacterales</taxon>
        <taxon>Enterobacteriaceae</taxon>
        <taxon>Escherichia</taxon>
    </lineage>
</organism>
<dbReference type="EMBL" id="UGCO01000001">
    <property type="protein sequence ID" value="STI78227.1"/>
    <property type="molecule type" value="Genomic_DNA"/>
</dbReference>
<evidence type="ECO:0000313" key="2">
    <source>
        <dbReference type="EMBL" id="STI78227.1"/>
    </source>
</evidence>
<feature type="region of interest" description="Disordered" evidence="1">
    <location>
        <begin position="1"/>
        <end position="23"/>
    </location>
</feature>
<dbReference type="Proteomes" id="UP000254405">
    <property type="component" value="Unassembled WGS sequence"/>
</dbReference>
<dbReference type="AlphaFoldDB" id="A0A376TM88"/>
<accession>A0A376TM88</accession>
<evidence type="ECO:0000313" key="3">
    <source>
        <dbReference type="Proteomes" id="UP000254405"/>
    </source>
</evidence>
<reference evidence="2 3" key="1">
    <citation type="submission" date="2018-06" db="EMBL/GenBank/DDBJ databases">
        <authorList>
            <consortium name="Pathogen Informatics"/>
            <person name="Doyle S."/>
        </authorList>
    </citation>
    <scope>NUCLEOTIDE SEQUENCE [LARGE SCALE GENOMIC DNA]</scope>
    <source>
        <strain evidence="2 3">NCTC8985</strain>
    </source>
</reference>
<proteinExistence type="predicted"/>
<gene>
    <name evidence="2" type="ORF">NCTC8985_03548</name>
</gene>
<name>A0A376TM88_ECOLX</name>
<evidence type="ECO:0000256" key="1">
    <source>
        <dbReference type="SAM" id="MobiDB-lite"/>
    </source>
</evidence>
<protein>
    <submittedName>
        <fullName evidence="2">Putative deoxycytidylate deaminase</fullName>
    </submittedName>
</protein>
<sequence length="122" mass="13840">MTNTAFAVKESKNQSMDDDSTEKKSIDFIRSRQSKTLIIGICGTVGSGFRSLVETVKSELDIYDYDTHTIRVSDIIIDLSKKHPKLDELVIRNSAERYLKLQSQGNLIRDEIESTYLFSSSN</sequence>